<sequence>MRGKAVRKELKRFIRNGVSETLRYEKAFDVWRIKRLRDLLFVS</sequence>
<evidence type="ECO:0000313" key="2">
    <source>
        <dbReference type="Proteomes" id="UP000255890"/>
    </source>
</evidence>
<evidence type="ECO:0000313" key="1">
    <source>
        <dbReference type="EMBL" id="AXF39441.1"/>
    </source>
</evidence>
<protein>
    <submittedName>
        <fullName evidence="1">Uncharacterized protein</fullName>
    </submittedName>
</protein>
<dbReference type="EMBL" id="MH431930">
    <property type="protein sequence ID" value="AXF39441.1"/>
    <property type="molecule type" value="Genomic_DNA"/>
</dbReference>
<gene>
    <name evidence="1" type="ORF">WANDERER_24</name>
</gene>
<keyword evidence="2" id="KW-1185">Reference proteome</keyword>
<name>A0A345ARI7_9CAUD</name>
<dbReference type="Proteomes" id="UP000255890">
    <property type="component" value="Segment"/>
</dbReference>
<accession>A0A345ARI7</accession>
<proteinExistence type="predicted"/>
<organism evidence="1 2">
    <name type="scientific">Paenibacillus phage Wanderer</name>
    <dbReference type="NCBI Taxonomy" id="2249779"/>
    <lineage>
        <taxon>Viruses</taxon>
        <taxon>Duplodnaviria</taxon>
        <taxon>Heunggongvirae</taxon>
        <taxon>Uroviricota</taxon>
        <taxon>Caudoviricetes</taxon>
        <taxon>Gochnauervirinae</taxon>
        <taxon>Wanderervirus</taxon>
        <taxon>Wanderervirus wanderer</taxon>
    </lineage>
</organism>
<reference evidence="2" key="1">
    <citation type="submission" date="2018-06" db="EMBL/GenBank/DDBJ databases">
        <authorList>
            <person name="Merrill B.D."/>
            <person name="Payne A.M."/>
            <person name="Hilton J.A."/>
            <person name="Ward A.T."/>
            <person name="Fajardo C.P."/>
            <person name="Velez K."/>
            <person name="Hope S."/>
            <person name="Tsourkas P.K."/>
        </authorList>
    </citation>
    <scope>NUCLEOTIDE SEQUENCE [LARGE SCALE GENOMIC DNA]</scope>
</reference>